<keyword evidence="4" id="KW-1185">Reference proteome</keyword>
<dbReference type="GO" id="GO:0032259">
    <property type="term" value="P:methylation"/>
    <property type="evidence" value="ECO:0007669"/>
    <property type="project" value="UniProtKB-KW"/>
</dbReference>
<organism evidence="3 4">
    <name type="scientific">Endozoicomonas gorgoniicola</name>
    <dbReference type="NCBI Taxonomy" id="1234144"/>
    <lineage>
        <taxon>Bacteria</taxon>
        <taxon>Pseudomonadati</taxon>
        <taxon>Pseudomonadota</taxon>
        <taxon>Gammaproteobacteria</taxon>
        <taxon>Oceanospirillales</taxon>
        <taxon>Endozoicomonadaceae</taxon>
        <taxon>Endozoicomonas</taxon>
    </lineage>
</organism>
<evidence type="ECO:0000313" key="4">
    <source>
        <dbReference type="Proteomes" id="UP001209854"/>
    </source>
</evidence>
<evidence type="ECO:0000259" key="1">
    <source>
        <dbReference type="Pfam" id="PF13649"/>
    </source>
</evidence>
<dbReference type="CDD" id="cd02440">
    <property type="entry name" value="AdoMet_MTases"/>
    <property type="match status" value="1"/>
</dbReference>
<dbReference type="PIRSF" id="PIRSF018249">
    <property type="entry name" value="MyrA_prd"/>
    <property type="match status" value="1"/>
</dbReference>
<keyword evidence="3" id="KW-0808">Transferase</keyword>
<dbReference type="InterPro" id="IPR048647">
    <property type="entry name" value="RlmA_N"/>
</dbReference>
<dbReference type="PANTHER" id="PTHR42912">
    <property type="entry name" value="METHYLTRANSFERASE"/>
    <property type="match status" value="1"/>
</dbReference>
<dbReference type="GO" id="GO:0008168">
    <property type="term" value="F:methyltransferase activity"/>
    <property type="evidence" value="ECO:0007669"/>
    <property type="project" value="UniProtKB-KW"/>
</dbReference>
<gene>
    <name evidence="3" type="ORF">NX722_19675</name>
</gene>
<reference evidence="3 4" key="1">
    <citation type="submission" date="2022-10" db="EMBL/GenBank/DDBJ databases">
        <title>High-quality genome sequences of two octocoral-associated bacteria, Endozoicomonas euniceicola EF212 and Endozoicomonas gorgoniicola PS125.</title>
        <authorList>
            <person name="Chiou Y.-J."/>
            <person name="Chen Y.-H."/>
        </authorList>
    </citation>
    <scope>NUCLEOTIDE SEQUENCE [LARGE SCALE GENOMIC DNA]</scope>
    <source>
        <strain evidence="3 4">PS125</strain>
    </source>
</reference>
<accession>A0ABT3MZJ1</accession>
<dbReference type="EMBL" id="JAPFCC010000001">
    <property type="protein sequence ID" value="MCW7554798.1"/>
    <property type="molecule type" value="Genomic_DNA"/>
</dbReference>
<dbReference type="Gene3D" id="3.40.50.150">
    <property type="entry name" value="Vaccinia Virus protein VP39"/>
    <property type="match status" value="1"/>
</dbReference>
<proteinExistence type="predicted"/>
<dbReference type="GO" id="GO:0016491">
    <property type="term" value="F:oxidoreductase activity"/>
    <property type="evidence" value="ECO:0007669"/>
    <property type="project" value="UniProtKB-KW"/>
</dbReference>
<dbReference type="InterPro" id="IPR041698">
    <property type="entry name" value="Methyltransf_25"/>
</dbReference>
<dbReference type="Pfam" id="PF13649">
    <property type="entry name" value="Methyltransf_25"/>
    <property type="match status" value="1"/>
</dbReference>
<evidence type="ECO:0000259" key="2">
    <source>
        <dbReference type="Pfam" id="PF21302"/>
    </source>
</evidence>
<protein>
    <submittedName>
        <fullName evidence="3">Methyltransferase domain-containing protein</fullName>
    </submittedName>
</protein>
<dbReference type="PANTHER" id="PTHR42912:SF45">
    <property type="entry name" value="23S RRNA (GUANINE(745)-N(1))-METHYLTRANSFERASE"/>
    <property type="match status" value="1"/>
</dbReference>
<keyword evidence="3" id="KW-0489">Methyltransferase</keyword>
<feature type="domain" description="Methyltransferase" evidence="1">
    <location>
        <begin position="92"/>
        <end position="175"/>
    </location>
</feature>
<keyword evidence="3" id="KW-0560">Oxidoreductase</keyword>
<sequence length="279" mass="31131">MPANLKCPVCSQLLQQLDNGAACANNHRFDRARQGYLNLLPSHKMRSKHPGDDKQMVQARHRFLDSGCYQPVIDALTKATRTALDGVEHPVILDAGCGEGYYTAQLHDAFPQASVCGFDISKPAIQACCRRSKDVQWLVASVNDIPVPDNQIDVIISVFSRCDWKEFSRVLKPGGKVLVLAPGEQHLYALRQVIYEEVRPYPADKLVSQLPEHFSLLEKASVTGTMKLDSSELILDLLAMTPHYWHVKPSQKQQLSELTSLECGIDMKLYAIAYQPAES</sequence>
<evidence type="ECO:0000313" key="3">
    <source>
        <dbReference type="EMBL" id="MCW7554798.1"/>
    </source>
</evidence>
<dbReference type="SUPFAM" id="SSF53335">
    <property type="entry name" value="S-adenosyl-L-methionine-dependent methyltransferases"/>
    <property type="match status" value="1"/>
</dbReference>
<dbReference type="InterPro" id="IPR016718">
    <property type="entry name" value="rRNA_m1G-MeTrfase_A_prd"/>
</dbReference>
<dbReference type="Pfam" id="PF21302">
    <property type="entry name" value="Zn_ribbon_RlmA"/>
    <property type="match status" value="1"/>
</dbReference>
<dbReference type="Proteomes" id="UP001209854">
    <property type="component" value="Unassembled WGS sequence"/>
</dbReference>
<dbReference type="InterPro" id="IPR029063">
    <property type="entry name" value="SAM-dependent_MTases_sf"/>
</dbReference>
<name>A0ABT3MZJ1_9GAMM</name>
<dbReference type="RefSeq" id="WP_262564564.1">
    <property type="nucleotide sequence ID" value="NZ_JAPFCC010000001.1"/>
</dbReference>
<comment type="caution">
    <text evidence="3">The sequence shown here is derived from an EMBL/GenBank/DDBJ whole genome shotgun (WGS) entry which is preliminary data.</text>
</comment>
<feature type="domain" description="23S rRNA (guanine(745)-N(1))-methyltransferase N-terminal" evidence="2">
    <location>
        <begin position="6"/>
        <end position="48"/>
    </location>
</feature>
<dbReference type="InterPro" id="IPR050508">
    <property type="entry name" value="Methyltransf_Superfamily"/>
</dbReference>